<accession>A0A2U1P0F4</accession>
<comment type="caution">
    <text evidence="2">The sequence shown here is derived from an EMBL/GenBank/DDBJ whole genome shotgun (WGS) entry which is preliminary data.</text>
</comment>
<reference evidence="2 3" key="1">
    <citation type="journal article" date="2018" name="Mol. Plant">
        <title>The genome of Artemisia annua provides insight into the evolution of Asteraceae family and artemisinin biosynthesis.</title>
        <authorList>
            <person name="Shen Q."/>
            <person name="Zhang L."/>
            <person name="Liao Z."/>
            <person name="Wang S."/>
            <person name="Yan T."/>
            <person name="Shi P."/>
            <person name="Liu M."/>
            <person name="Fu X."/>
            <person name="Pan Q."/>
            <person name="Wang Y."/>
            <person name="Lv Z."/>
            <person name="Lu X."/>
            <person name="Zhang F."/>
            <person name="Jiang W."/>
            <person name="Ma Y."/>
            <person name="Chen M."/>
            <person name="Hao X."/>
            <person name="Li L."/>
            <person name="Tang Y."/>
            <person name="Lv G."/>
            <person name="Zhou Y."/>
            <person name="Sun X."/>
            <person name="Brodelius P.E."/>
            <person name="Rose J.K.C."/>
            <person name="Tang K."/>
        </authorList>
    </citation>
    <scope>NUCLEOTIDE SEQUENCE [LARGE SCALE GENOMIC DNA]</scope>
    <source>
        <strain evidence="3">cv. Huhao1</strain>
        <tissue evidence="2">Leaf</tissue>
    </source>
</reference>
<evidence type="ECO:0000313" key="2">
    <source>
        <dbReference type="EMBL" id="PWA79255.1"/>
    </source>
</evidence>
<dbReference type="Proteomes" id="UP000245207">
    <property type="component" value="Unassembled WGS sequence"/>
</dbReference>
<dbReference type="InterPro" id="IPR012337">
    <property type="entry name" value="RNaseH-like_sf"/>
</dbReference>
<dbReference type="Gene3D" id="3.30.420.10">
    <property type="entry name" value="Ribonuclease H-like superfamily/Ribonuclease H"/>
    <property type="match status" value="1"/>
</dbReference>
<evidence type="ECO:0000259" key="1">
    <source>
        <dbReference type="Pfam" id="PF02171"/>
    </source>
</evidence>
<protein>
    <submittedName>
        <fullName evidence="2">Argonaute/Dicer protein, PAZ</fullName>
    </submittedName>
</protein>
<organism evidence="2 3">
    <name type="scientific">Artemisia annua</name>
    <name type="common">Sweet wormwood</name>
    <dbReference type="NCBI Taxonomy" id="35608"/>
    <lineage>
        <taxon>Eukaryota</taxon>
        <taxon>Viridiplantae</taxon>
        <taxon>Streptophyta</taxon>
        <taxon>Embryophyta</taxon>
        <taxon>Tracheophyta</taxon>
        <taxon>Spermatophyta</taxon>
        <taxon>Magnoliopsida</taxon>
        <taxon>eudicotyledons</taxon>
        <taxon>Gunneridae</taxon>
        <taxon>Pentapetalae</taxon>
        <taxon>asterids</taxon>
        <taxon>campanulids</taxon>
        <taxon>Asterales</taxon>
        <taxon>Asteraceae</taxon>
        <taxon>Asteroideae</taxon>
        <taxon>Anthemideae</taxon>
        <taxon>Artemisiinae</taxon>
        <taxon>Artemisia</taxon>
    </lineage>
</organism>
<dbReference type="Pfam" id="PF02171">
    <property type="entry name" value="Piwi"/>
    <property type="match status" value="1"/>
</dbReference>
<feature type="domain" description="Piwi" evidence="1">
    <location>
        <begin position="400"/>
        <end position="479"/>
    </location>
</feature>
<dbReference type="SUPFAM" id="SSF53098">
    <property type="entry name" value="Ribonuclease H-like"/>
    <property type="match status" value="1"/>
</dbReference>
<sequence length="780" mass="89522">MTLEEYEWYERKQINTFVRNRRSRRAATRPPPLKHSLQIFHPCANAGFISPIKYDEVDIDNMTIREYELFMANQCQRESSLNDYTRGFTSKFSDYSQDTPDPHPEDRDLMIARGVDEFFRIGAENLQRIVCEQDINNADTMEEEEVQKEFDEWNIDHYWDTTFKDVERLRIILTPAMQDDINPKPVMQLYRPPVTNPNQSNEKEFGGEILSTTMINMETNSDFDAKLMVMLLGQYSTGKTTFIKHLLRSSYPGKSSHFGPEPTIDICVVVMLKYHGSGSQSEVSPFVGTWNMNILKMFSGGTMNYWAVVNFLSQRPQAVDQFVYGIISMCKARGMLKYHGSGTQSEVSPFVGTWNMNILKMFSGGTMNYWAVVNFLSQRPQAVDQFVYGIISMCKARGMVGGTNAILARTIPIIDERPTIIFGAHVTHPQPGEDSSSSIAEVVASMDRHATKYSTLMSAQPNRQEIIEDLYSMIRMILHLKNKVHFSLALSGIGLIKYFYNKVIEQSNWMIPDELKLFGQLLLSKGFCEIDTPKIIAGTSEELKIPIRSGILCEYTGLDVEMEISKSYSEPGKEVVRVNLDTLLDNIVLAMRTLARQAFFRFKGQLFGQLLLSKGFCEIDTPKIIAGTSEELKIPIHSGILCEYTGLDVEMNISESYSEVEFLYANLNMLHNEFKEIERKMQRCGQLRMNTDQWRNHRLLIPKLSLTWLGPKIRSRVENLTGHATSSQSRHSKFKVRIFSVMDEPFLDAICEKLRKKTYIKRGNNFISMRFCYKNGLEDY</sequence>
<dbReference type="AlphaFoldDB" id="A0A2U1P0F4"/>
<dbReference type="OrthoDB" id="1735462at2759"/>
<dbReference type="GO" id="GO:0003676">
    <property type="term" value="F:nucleic acid binding"/>
    <property type="evidence" value="ECO:0007669"/>
    <property type="project" value="InterPro"/>
</dbReference>
<name>A0A2U1P0F4_ARTAN</name>
<proteinExistence type="predicted"/>
<dbReference type="PANTHER" id="PTHR22891">
    <property type="entry name" value="EUKARYOTIC TRANSLATION INITIATION FACTOR 2C"/>
    <property type="match status" value="1"/>
</dbReference>
<dbReference type="STRING" id="35608.A0A2U1P0F4"/>
<dbReference type="EMBL" id="PKPP01001881">
    <property type="protein sequence ID" value="PWA79255.1"/>
    <property type="molecule type" value="Genomic_DNA"/>
</dbReference>
<keyword evidence="3" id="KW-1185">Reference proteome</keyword>
<dbReference type="InterPro" id="IPR036397">
    <property type="entry name" value="RNaseH_sf"/>
</dbReference>
<evidence type="ECO:0000313" key="3">
    <source>
        <dbReference type="Proteomes" id="UP000245207"/>
    </source>
</evidence>
<dbReference type="Gene3D" id="3.40.50.2300">
    <property type="match status" value="1"/>
</dbReference>
<gene>
    <name evidence="2" type="ORF">CTI12_AA197210</name>
</gene>
<dbReference type="InterPro" id="IPR003165">
    <property type="entry name" value="Piwi"/>
</dbReference>